<gene>
    <name evidence="1" type="ORF">VroAM7_48720</name>
</gene>
<accession>A0A510IES2</accession>
<dbReference type="Proteomes" id="UP000315115">
    <property type="component" value="Plasmid pAM7"/>
</dbReference>
<dbReference type="AlphaFoldDB" id="A0A510IES2"/>
<reference evidence="2" key="1">
    <citation type="submission" date="2019-07" db="EMBL/GenBank/DDBJ databases">
        <title>Complete Genome Sequences of Vibrion rotiferianus strain AM7.</title>
        <authorList>
            <person name="Miyazaki K."/>
            <person name="Wiseschart A."/>
            <person name="Pootanakit K."/>
            <person name="Ishimori K."/>
            <person name="Kitahara K."/>
        </authorList>
    </citation>
    <scope>NUCLEOTIDE SEQUENCE [LARGE SCALE GENOMIC DNA]</scope>
    <source>
        <strain evidence="2">AM7</strain>
        <plasmid evidence="2">pam7 dna</plasmid>
    </source>
</reference>
<sequence length="225" mass="26037">MDTESLIQKLKDDQENFRKLSFISKGKYCIHSSGFVVSLNQNVPRIIDPVFSMPEGLSLVLYCPEPIRFAVANLVAHCFGLTKTIRERVYFKDGDMKNVKLENLKTASGSDNSEQALLQNDLKLEIDQILERHDSGLKKLVITQEFIAHLSKLLDLIKHKIDRKQIEIADVQLIGLENWFKEYWLDSQELPFTCLKKELDEKIDEIPVLSARDIIKPSIYQYFHL</sequence>
<dbReference type="RefSeq" id="WP_143694231.1">
    <property type="nucleotide sequence ID" value="NZ_AP019800.1"/>
</dbReference>
<dbReference type="EMBL" id="AP019800">
    <property type="protein sequence ID" value="BBL92219.1"/>
    <property type="molecule type" value="Genomic_DNA"/>
</dbReference>
<dbReference type="Gene3D" id="3.90.75.20">
    <property type="match status" value="1"/>
</dbReference>
<evidence type="ECO:0000313" key="2">
    <source>
        <dbReference type="Proteomes" id="UP000315115"/>
    </source>
</evidence>
<evidence type="ECO:0000313" key="1">
    <source>
        <dbReference type="EMBL" id="BBL92219.1"/>
    </source>
</evidence>
<organism evidence="1 2">
    <name type="scientific">Vibrio rotiferianus</name>
    <dbReference type="NCBI Taxonomy" id="190895"/>
    <lineage>
        <taxon>Bacteria</taxon>
        <taxon>Pseudomonadati</taxon>
        <taxon>Pseudomonadota</taxon>
        <taxon>Gammaproteobacteria</taxon>
        <taxon>Vibrionales</taxon>
        <taxon>Vibrionaceae</taxon>
        <taxon>Vibrio</taxon>
    </lineage>
</organism>
<protein>
    <submittedName>
        <fullName evidence="1">Uncharacterized protein</fullName>
    </submittedName>
</protein>
<keyword evidence="1" id="KW-0614">Plasmid</keyword>
<geneLocation type="plasmid" evidence="2">
    <name>pam7 dna</name>
</geneLocation>
<proteinExistence type="predicted"/>
<name>A0A510IES2_9VIBR</name>